<keyword evidence="2" id="KW-1185">Reference proteome</keyword>
<organism evidence="1 2">
    <name type="scientific">BD1-7 clade bacterium</name>
    <dbReference type="NCBI Taxonomy" id="2029982"/>
    <lineage>
        <taxon>Bacteria</taxon>
        <taxon>Pseudomonadati</taxon>
        <taxon>Pseudomonadota</taxon>
        <taxon>Gammaproteobacteria</taxon>
        <taxon>Cellvibrionales</taxon>
        <taxon>Spongiibacteraceae</taxon>
        <taxon>BD1-7 clade</taxon>
    </lineage>
</organism>
<sequence>MQPNLHVIDIQPRTVEQLIPVRWNGEFVFTNSSFVENQI</sequence>
<name>A0A5S9PJ74_9GAMM</name>
<accession>A0A5S9PJ74</accession>
<gene>
    <name evidence="1" type="ORF">OPDIPICF_04603</name>
</gene>
<dbReference type="EMBL" id="CACSIO010000011">
    <property type="protein sequence ID" value="CAA0104041.1"/>
    <property type="molecule type" value="Genomic_DNA"/>
</dbReference>
<evidence type="ECO:0000313" key="2">
    <source>
        <dbReference type="Proteomes" id="UP000441399"/>
    </source>
</evidence>
<evidence type="ECO:0000313" key="1">
    <source>
        <dbReference type="EMBL" id="CAA0104041.1"/>
    </source>
</evidence>
<dbReference type="Proteomes" id="UP000441399">
    <property type="component" value="Unassembled WGS sequence"/>
</dbReference>
<reference evidence="1 2" key="1">
    <citation type="submission" date="2019-11" db="EMBL/GenBank/DDBJ databases">
        <authorList>
            <person name="Holert J."/>
        </authorList>
    </citation>
    <scope>NUCLEOTIDE SEQUENCE [LARGE SCALE GENOMIC DNA]</scope>
    <source>
        <strain evidence="1">SB11_3</strain>
    </source>
</reference>
<proteinExistence type="predicted"/>
<protein>
    <submittedName>
        <fullName evidence="1">Uncharacterized protein</fullName>
    </submittedName>
</protein>
<dbReference type="AlphaFoldDB" id="A0A5S9PJ74"/>